<comment type="caution">
    <text evidence="2">The sequence shown here is derived from an EMBL/GenBank/DDBJ whole genome shotgun (WGS) entry which is preliminary data.</text>
</comment>
<keyword evidence="1" id="KW-0812">Transmembrane</keyword>
<dbReference type="EMBL" id="AMKT01000025">
    <property type="protein sequence ID" value="OXG26109.1"/>
    <property type="molecule type" value="Genomic_DNA"/>
</dbReference>
<proteinExistence type="predicted"/>
<protein>
    <submittedName>
        <fullName evidence="2">Heterogeneous nuclear ribonucleoprotein F/H</fullName>
    </submittedName>
</protein>
<reference evidence="2 3" key="1">
    <citation type="submission" date="2017-06" db="EMBL/GenBank/DDBJ databases">
        <title>Global population genomics of the pathogenic fungus Cryptococcus neoformans var. grubii.</title>
        <authorList>
            <person name="Cuomo C."/>
            <person name="Litvintseva A."/>
            <person name="Chen Y."/>
            <person name="Young S."/>
            <person name="Zeng Q."/>
            <person name="Chapman S."/>
            <person name="Gujja S."/>
            <person name="Saif S."/>
            <person name="Birren B."/>
        </authorList>
    </citation>
    <scope>NUCLEOTIDE SEQUENCE [LARGE SCALE GENOMIC DNA]</scope>
    <source>
        <strain evidence="2 3">Tu259-1</strain>
    </source>
</reference>
<dbReference type="AlphaFoldDB" id="A0A854QP29"/>
<organism evidence="2 3">
    <name type="scientific">Cryptococcus neoformans Tu259-1</name>
    <dbReference type="NCBI Taxonomy" id="1230072"/>
    <lineage>
        <taxon>Eukaryota</taxon>
        <taxon>Fungi</taxon>
        <taxon>Dikarya</taxon>
        <taxon>Basidiomycota</taxon>
        <taxon>Agaricomycotina</taxon>
        <taxon>Tremellomycetes</taxon>
        <taxon>Tremellales</taxon>
        <taxon>Cryptococcaceae</taxon>
        <taxon>Cryptococcus</taxon>
        <taxon>Cryptococcus neoformans species complex</taxon>
    </lineage>
</organism>
<keyword evidence="2" id="KW-0687">Ribonucleoprotein</keyword>
<keyword evidence="1" id="KW-0472">Membrane</keyword>
<evidence type="ECO:0000256" key="1">
    <source>
        <dbReference type="SAM" id="Phobius"/>
    </source>
</evidence>
<sequence>MAAVPAVALTNNLWVWGAVPVVALISNIWVWEAVPVVEAMADLVGEDLEDMEDIMEGIMAAVADTVDREVVDTVDRLAVEVLMGQEVVVVVDDGKRELVL</sequence>
<accession>A0A854QP29</accession>
<keyword evidence="1" id="KW-1133">Transmembrane helix</keyword>
<name>A0A854QP29_CRYNE</name>
<dbReference type="GO" id="GO:1990904">
    <property type="term" value="C:ribonucleoprotein complex"/>
    <property type="evidence" value="ECO:0007669"/>
    <property type="project" value="UniProtKB-KW"/>
</dbReference>
<gene>
    <name evidence="2" type="ORF">C361_01466</name>
</gene>
<evidence type="ECO:0000313" key="3">
    <source>
        <dbReference type="Proteomes" id="UP000199727"/>
    </source>
</evidence>
<evidence type="ECO:0000313" key="2">
    <source>
        <dbReference type="EMBL" id="OXG26109.1"/>
    </source>
</evidence>
<dbReference type="Proteomes" id="UP000199727">
    <property type="component" value="Unassembled WGS sequence"/>
</dbReference>
<feature type="transmembrane region" description="Helical" evidence="1">
    <location>
        <begin position="13"/>
        <end position="31"/>
    </location>
</feature>